<evidence type="ECO:0000313" key="2">
    <source>
        <dbReference type="Proteomes" id="UP000659698"/>
    </source>
</evidence>
<sequence length="101" mass="11129">MRRNENQFLLLGLLLREAKEYQSGEASRGRLVGLLDQVRKTISTIHFDTHHGETALLVSGVLESLSVAEGLAHQGKDAQAFTVTRFALGNLLAKEALFQKP</sequence>
<keyword evidence="2" id="KW-1185">Reference proteome</keyword>
<gene>
    <name evidence="1" type="ORF">H7U12_04850</name>
</gene>
<comment type="caution">
    <text evidence="1">The sequence shown here is derived from an EMBL/GenBank/DDBJ whole genome shotgun (WGS) entry which is preliminary data.</text>
</comment>
<proteinExistence type="predicted"/>
<protein>
    <submittedName>
        <fullName evidence="1">Uncharacterized protein</fullName>
    </submittedName>
</protein>
<dbReference type="Proteomes" id="UP000659698">
    <property type="component" value="Unassembled WGS sequence"/>
</dbReference>
<dbReference type="EMBL" id="JACOAF010000011">
    <property type="protein sequence ID" value="MBC3538997.1"/>
    <property type="molecule type" value="Genomic_DNA"/>
</dbReference>
<dbReference type="RefSeq" id="WP_186633789.1">
    <property type="nucleotide sequence ID" value="NZ_JACOAF010000011.1"/>
</dbReference>
<evidence type="ECO:0000313" key="1">
    <source>
        <dbReference type="EMBL" id="MBC3538997.1"/>
    </source>
</evidence>
<name>A0ABR6VP72_9BACT</name>
<organism evidence="1 2">
    <name type="scientific">Rufibacter sediminis</name>
    <dbReference type="NCBI Taxonomy" id="2762756"/>
    <lineage>
        <taxon>Bacteria</taxon>
        <taxon>Pseudomonadati</taxon>
        <taxon>Bacteroidota</taxon>
        <taxon>Cytophagia</taxon>
        <taxon>Cytophagales</taxon>
        <taxon>Hymenobacteraceae</taxon>
        <taxon>Rufibacter</taxon>
    </lineage>
</organism>
<reference evidence="1 2" key="1">
    <citation type="journal article" date="2019" name="Int. J. Syst. Evol. Microbiol.">
        <title>Rufibacter sediminis sp. nov., isolated from freshwater lake sediment.</title>
        <authorList>
            <person name="Qu J.H."/>
            <person name="Zhang L.J."/>
            <person name="Fu Y.H."/>
            <person name="Li H.F."/>
        </authorList>
    </citation>
    <scope>NUCLEOTIDE SEQUENCE [LARGE SCALE GENOMIC DNA]</scope>
    <source>
        <strain evidence="1 2">H-1</strain>
    </source>
</reference>
<accession>A0ABR6VP72</accession>